<keyword evidence="2" id="KW-1185">Reference proteome</keyword>
<proteinExistence type="predicted"/>
<name>A0ACD4NTQ2_9HYPH</name>
<dbReference type="EMBL" id="CP113520">
    <property type="protein sequence ID" value="WAJ30240.1"/>
    <property type="molecule type" value="Genomic_DNA"/>
</dbReference>
<protein>
    <submittedName>
        <fullName evidence="1">DUF4164 domain-containing protein</fullName>
    </submittedName>
</protein>
<evidence type="ECO:0000313" key="2">
    <source>
        <dbReference type="Proteomes" id="UP001163223"/>
    </source>
</evidence>
<reference evidence="1" key="1">
    <citation type="submission" date="2022-11" db="EMBL/GenBank/DDBJ databases">
        <title>beta-Carotene-producing bacterium, Jeongeuplla avenae sp. nov., alleviates the salt stress of Arabidopsis seedlings.</title>
        <authorList>
            <person name="Jiang L."/>
            <person name="Lee J."/>
        </authorList>
    </citation>
    <scope>NUCLEOTIDE SEQUENCE</scope>
    <source>
        <strain evidence="1">DY_R2A_6</strain>
    </source>
</reference>
<organism evidence="1 2">
    <name type="scientific">Antarcticirhabdus aurantiaca</name>
    <dbReference type="NCBI Taxonomy" id="2606717"/>
    <lineage>
        <taxon>Bacteria</taxon>
        <taxon>Pseudomonadati</taxon>
        <taxon>Pseudomonadota</taxon>
        <taxon>Alphaproteobacteria</taxon>
        <taxon>Hyphomicrobiales</taxon>
        <taxon>Aurantimonadaceae</taxon>
        <taxon>Antarcticirhabdus</taxon>
    </lineage>
</organism>
<evidence type="ECO:0000313" key="1">
    <source>
        <dbReference type="EMBL" id="WAJ30240.1"/>
    </source>
</evidence>
<sequence length="92" mass="9968">MSEDDPFEAARRRLSDALSRLTAVVEIQTGPEGRLRGGEEEMQRMSADRARLAGELDAALARCERLEGANREVSARLVNAMEAVRGVLQGAG</sequence>
<gene>
    <name evidence="1" type="ORF">OXU80_08565</name>
</gene>
<accession>A0ACD4NTQ2</accession>
<dbReference type="Proteomes" id="UP001163223">
    <property type="component" value="Chromosome"/>
</dbReference>